<evidence type="ECO:0000313" key="3">
    <source>
        <dbReference type="Proteomes" id="UP001193680"/>
    </source>
</evidence>
<evidence type="ECO:0000313" key="2">
    <source>
        <dbReference type="EMBL" id="MBF6057271.1"/>
    </source>
</evidence>
<reference evidence="2 3" key="1">
    <citation type="submission" date="2020-06" db="EMBL/GenBank/DDBJ databases">
        <authorList>
            <person name="Scott K."/>
        </authorList>
    </citation>
    <scope>NUCLEOTIDE SEQUENCE [LARGE SCALE GENOMIC DNA]</scope>
    <source>
        <strain evidence="2 3">HH1</strain>
    </source>
</reference>
<proteinExistence type="predicted"/>
<protein>
    <submittedName>
        <fullName evidence="2">Uncharacterized protein</fullName>
    </submittedName>
</protein>
<dbReference type="Proteomes" id="UP001193680">
    <property type="component" value="Unassembled WGS sequence"/>
</dbReference>
<gene>
    <name evidence="2" type="ORF">H8792_002855</name>
</gene>
<comment type="caution">
    <text evidence="2">The sequence shown here is derived from an EMBL/GenBank/DDBJ whole genome shotgun (WGS) entry which is preliminary data.</text>
</comment>
<keyword evidence="3" id="KW-1185">Reference proteome</keyword>
<evidence type="ECO:0000256" key="1">
    <source>
        <dbReference type="SAM" id="MobiDB-lite"/>
    </source>
</evidence>
<sequence length="213" mass="23070">MNSVDEQATEAMLKMMDAEAMEPNDELLSDMAEAENPENSEADIIDELLDDASIDDLIENPEPTSTDAIARIEETAPESDVPVNENITNSPSSSAQKAIEQMEEALQIEQEVKEISEQVNQATQEATQIALAASERAQSAAEALQKTLEATLDAAEKTIQAAQNAGIQLDELQATPLDETAMSARLQEIQNKNNELKAVNLALIAKISSFKTQ</sequence>
<accession>A0ABS0BZ73</accession>
<dbReference type="RefSeq" id="WP_185977425.1">
    <property type="nucleotide sequence ID" value="NZ_JACBGI020000003.1"/>
</dbReference>
<reference evidence="2 3" key="2">
    <citation type="submission" date="2020-11" db="EMBL/GenBank/DDBJ databases">
        <title>Sulfur oxidizing isolate from Hospital Hole Sinkhole.</title>
        <authorList>
            <person name="Scott K.M."/>
        </authorList>
    </citation>
    <scope>NUCLEOTIDE SEQUENCE [LARGE SCALE GENOMIC DNA]</scope>
    <source>
        <strain evidence="2 3">HH1</strain>
    </source>
</reference>
<feature type="region of interest" description="Disordered" evidence="1">
    <location>
        <begin position="74"/>
        <end position="93"/>
    </location>
</feature>
<organism evidence="2 3">
    <name type="scientific">Thiomicrorhabdus heinhorstiae</name>
    <dbReference type="NCBI Taxonomy" id="2748010"/>
    <lineage>
        <taxon>Bacteria</taxon>
        <taxon>Pseudomonadati</taxon>
        <taxon>Pseudomonadota</taxon>
        <taxon>Gammaproteobacteria</taxon>
        <taxon>Thiotrichales</taxon>
        <taxon>Piscirickettsiaceae</taxon>
        <taxon>Thiomicrorhabdus</taxon>
    </lineage>
</organism>
<dbReference type="EMBL" id="JACBGI020000003">
    <property type="protein sequence ID" value="MBF6057271.1"/>
    <property type="molecule type" value="Genomic_DNA"/>
</dbReference>
<name>A0ABS0BZ73_9GAMM</name>